<organism evidence="1 2">
    <name type="scientific">Halopenitus persicus</name>
    <dbReference type="NCBI Taxonomy" id="1048396"/>
    <lineage>
        <taxon>Archaea</taxon>
        <taxon>Methanobacteriati</taxon>
        <taxon>Methanobacteriota</taxon>
        <taxon>Stenosarchaea group</taxon>
        <taxon>Halobacteria</taxon>
        <taxon>Halobacteriales</taxon>
        <taxon>Haloferacaceae</taxon>
        <taxon>Halopenitus</taxon>
    </lineage>
</organism>
<dbReference type="EMBL" id="FNPC01000004">
    <property type="protein sequence ID" value="SDY23981.1"/>
    <property type="molecule type" value="Genomic_DNA"/>
</dbReference>
<proteinExistence type="predicted"/>
<keyword evidence="2" id="KW-1185">Reference proteome</keyword>
<dbReference type="RefSeq" id="WP_021075208.1">
    <property type="nucleotide sequence ID" value="NZ_FNPC01000004.1"/>
</dbReference>
<sequence>MRIVTYLLVTMKTVTTRIPEDDEEALAELEAELSADRSEVLRRLIRQGLDDWRREQALDRLRDHSVTLRTAAELADVPYVEMLTLAAEEGIDVGYTTEDLERDLDRI</sequence>
<evidence type="ECO:0000313" key="1">
    <source>
        <dbReference type="EMBL" id="SDY23981.1"/>
    </source>
</evidence>
<gene>
    <name evidence="1" type="ORF">SAMN05216564_10425</name>
</gene>
<evidence type="ECO:0000313" key="2">
    <source>
        <dbReference type="Proteomes" id="UP000199079"/>
    </source>
</evidence>
<dbReference type="InterPro" id="IPR005368">
    <property type="entry name" value="UPF0175"/>
</dbReference>
<reference evidence="2" key="1">
    <citation type="submission" date="2016-10" db="EMBL/GenBank/DDBJ databases">
        <authorList>
            <person name="Varghese N."/>
            <person name="Submissions S."/>
        </authorList>
    </citation>
    <scope>NUCLEOTIDE SEQUENCE [LARGE SCALE GENOMIC DNA]</scope>
    <source>
        <strain evidence="2">DC30,IBRC 10041,KCTC 4046</strain>
    </source>
</reference>
<name>A0A1H3I8M1_9EURY</name>
<dbReference type="Pfam" id="PF03683">
    <property type="entry name" value="UPF0175"/>
    <property type="match status" value="1"/>
</dbReference>
<dbReference type="OrthoDB" id="269969at2157"/>
<dbReference type="AlphaFoldDB" id="A0A1H3I8M1"/>
<protein>
    <submittedName>
        <fullName evidence="1">Ribbon-helix-helix protein, copG family</fullName>
    </submittedName>
</protein>
<dbReference type="Proteomes" id="UP000199079">
    <property type="component" value="Unassembled WGS sequence"/>
</dbReference>
<accession>A0A1H3I8M1</accession>